<protein>
    <submittedName>
        <fullName evidence="1">5916_t:CDS:1</fullName>
    </submittedName>
</protein>
<accession>A0A9N9NVM4</accession>
<dbReference type="Proteomes" id="UP000789396">
    <property type="component" value="Unassembled WGS sequence"/>
</dbReference>
<evidence type="ECO:0000313" key="1">
    <source>
        <dbReference type="EMBL" id="CAG8764886.1"/>
    </source>
</evidence>
<sequence>VTEDIINEMVEYGAIKNTKKNTDNWVRVLKEYRSSVNLNYDISTIL</sequence>
<keyword evidence="2" id="KW-1185">Reference proteome</keyword>
<gene>
    <name evidence="1" type="ORF">RFULGI_LOCUS14599</name>
</gene>
<proteinExistence type="predicted"/>
<evidence type="ECO:0000313" key="2">
    <source>
        <dbReference type="Proteomes" id="UP000789396"/>
    </source>
</evidence>
<comment type="caution">
    <text evidence="1">The sequence shown here is derived from an EMBL/GenBank/DDBJ whole genome shotgun (WGS) entry which is preliminary data.</text>
</comment>
<dbReference type="AlphaFoldDB" id="A0A9N9NVM4"/>
<dbReference type="OrthoDB" id="2416601at2759"/>
<name>A0A9N9NVM4_9GLOM</name>
<organism evidence="1 2">
    <name type="scientific">Racocetra fulgida</name>
    <dbReference type="NCBI Taxonomy" id="60492"/>
    <lineage>
        <taxon>Eukaryota</taxon>
        <taxon>Fungi</taxon>
        <taxon>Fungi incertae sedis</taxon>
        <taxon>Mucoromycota</taxon>
        <taxon>Glomeromycotina</taxon>
        <taxon>Glomeromycetes</taxon>
        <taxon>Diversisporales</taxon>
        <taxon>Gigasporaceae</taxon>
        <taxon>Racocetra</taxon>
    </lineage>
</organism>
<dbReference type="EMBL" id="CAJVPZ010043033">
    <property type="protein sequence ID" value="CAG8764886.1"/>
    <property type="molecule type" value="Genomic_DNA"/>
</dbReference>
<reference evidence="1" key="1">
    <citation type="submission" date="2021-06" db="EMBL/GenBank/DDBJ databases">
        <authorList>
            <person name="Kallberg Y."/>
            <person name="Tangrot J."/>
            <person name="Rosling A."/>
        </authorList>
    </citation>
    <scope>NUCLEOTIDE SEQUENCE</scope>
    <source>
        <strain evidence="1">IN212</strain>
    </source>
</reference>
<feature type="non-terminal residue" evidence="1">
    <location>
        <position position="46"/>
    </location>
</feature>
<feature type="non-terminal residue" evidence="1">
    <location>
        <position position="1"/>
    </location>
</feature>